<sequence length="612" mass="60807">MPMKTTRLTIAALLLLGLQPLWTSVAEAATCTSINGGTWFAAARWSCGNIPLNTDVVVIGGNHTVNVDAAGAVGSSLTISAGNGNGGVAITAAAGTLAIGGDVTVDALNLANNRTKSLNIGAGTLSVGGALTLNGSNGNRDASLLISTGTVTVAGSINIGGTQSSANITFSGAGTLNIGGNFSSGGTFTRGTGTVVYNGAGAQSVGAYTYNNLTVNKAAGTATLSGNSPVAGNLSVSAGTLDLATFTANRTAAGGSLTVANGATLRIGGTNGFPSNYAVRTLGATSTVEYYGTNQPVSAETYGHLTLSGSATKTPAAGTTTIAGNFTLGAGVTYAGTTNNPTVNLAGNFSNSGTFNSGTGTFTFNGAANQNIAGNSATTFDNLTINNASGVTLSGATNTTVSTLLTLTSGVITTGANTLITSANCNAPAVSRPVGGGHIAGNLQKRIPTGAPVSCTFEIGDATTYRPVAFTFASVTTAGNVTGSVTQSAGDHPDTTNNASGINDTRSVNRYWTFANSGVAFTTFNATFNYVAGDVDGIATPANFVIARGDTCIGSGAGRTCATWATTTPSAPPTSTQASANGFAAFGDFAIGEWETPNFSREPQFIYTRELY</sequence>
<comment type="caution">
    <text evidence="2">The sequence shown here is derived from an EMBL/GenBank/DDBJ whole genome shotgun (WGS) entry which is preliminary data.</text>
</comment>
<protein>
    <recommendedName>
        <fullName evidence="4">G8 domain-containing protein</fullName>
    </recommendedName>
</protein>
<feature type="signal peptide" evidence="1">
    <location>
        <begin position="1"/>
        <end position="28"/>
    </location>
</feature>
<reference evidence="2 3" key="1">
    <citation type="journal article" date="2016" name="Nat. Commun.">
        <title>Thousands of microbial genomes shed light on interconnected biogeochemical processes in an aquifer system.</title>
        <authorList>
            <person name="Anantharaman K."/>
            <person name="Brown C.T."/>
            <person name="Hug L.A."/>
            <person name="Sharon I."/>
            <person name="Castelle C.J."/>
            <person name="Probst A.J."/>
            <person name="Thomas B.C."/>
            <person name="Singh A."/>
            <person name="Wilkins M.J."/>
            <person name="Karaoz U."/>
            <person name="Brodie E.L."/>
            <person name="Williams K.H."/>
            <person name="Hubbard S.S."/>
            <person name="Banfield J.F."/>
        </authorList>
    </citation>
    <scope>NUCLEOTIDE SEQUENCE [LARGE SCALE GENOMIC DNA]</scope>
</reference>
<dbReference type="EMBL" id="MFSQ01000037">
    <property type="protein sequence ID" value="OGI41100.1"/>
    <property type="molecule type" value="Genomic_DNA"/>
</dbReference>
<evidence type="ECO:0000313" key="2">
    <source>
        <dbReference type="EMBL" id="OGI41100.1"/>
    </source>
</evidence>
<proteinExistence type="predicted"/>
<organism evidence="2 3">
    <name type="scientific">Candidatus Muproteobacteria bacterium RBG_16_62_13</name>
    <dbReference type="NCBI Taxonomy" id="1817756"/>
    <lineage>
        <taxon>Bacteria</taxon>
        <taxon>Pseudomonadati</taxon>
        <taxon>Pseudomonadota</taxon>
        <taxon>Candidatus Muproteobacteria</taxon>
    </lineage>
</organism>
<dbReference type="Proteomes" id="UP000178379">
    <property type="component" value="Unassembled WGS sequence"/>
</dbReference>
<evidence type="ECO:0008006" key="4">
    <source>
        <dbReference type="Google" id="ProtNLM"/>
    </source>
</evidence>
<evidence type="ECO:0000256" key="1">
    <source>
        <dbReference type="SAM" id="SignalP"/>
    </source>
</evidence>
<feature type="chain" id="PRO_5009526582" description="G8 domain-containing protein" evidence="1">
    <location>
        <begin position="29"/>
        <end position="612"/>
    </location>
</feature>
<gene>
    <name evidence="2" type="ORF">A2140_05675</name>
</gene>
<keyword evidence="1" id="KW-0732">Signal</keyword>
<dbReference type="AlphaFoldDB" id="A0A1F6T7J9"/>
<evidence type="ECO:0000313" key="3">
    <source>
        <dbReference type="Proteomes" id="UP000178379"/>
    </source>
</evidence>
<name>A0A1F6T7J9_9PROT</name>
<dbReference type="STRING" id="1817756.A2140_05675"/>
<accession>A0A1F6T7J9</accession>